<evidence type="ECO:0000313" key="2">
    <source>
        <dbReference type="Proteomes" id="UP000887565"/>
    </source>
</evidence>
<keyword evidence="1" id="KW-0732">Signal</keyword>
<name>A0A915K6S9_ROMCU</name>
<dbReference type="AlphaFoldDB" id="A0A915K6S9"/>
<proteinExistence type="predicted"/>
<keyword evidence="2" id="KW-1185">Reference proteome</keyword>
<evidence type="ECO:0000313" key="3">
    <source>
        <dbReference type="WBParaSite" id="nRc.2.0.1.t34038-RA"/>
    </source>
</evidence>
<evidence type="ECO:0000256" key="1">
    <source>
        <dbReference type="SAM" id="SignalP"/>
    </source>
</evidence>
<dbReference type="Proteomes" id="UP000887565">
    <property type="component" value="Unplaced"/>
</dbReference>
<sequence>MALMTGSLFFLMISTKLRSEESTNTHPVISSIERDYYGAFAVNKGEQQGRILGHCSEGFKNEHGSIQEHELNIAWMAGRHGVSWHGNGKLKILHVTGHDRFHIKTNQGVAMEIWLGLSSKSCSQTSGREKNQGWQHIVRQHVGRSHEQ</sequence>
<feature type="chain" id="PRO_5038030872" evidence="1">
    <location>
        <begin position="20"/>
        <end position="148"/>
    </location>
</feature>
<reference evidence="3" key="1">
    <citation type="submission" date="2022-11" db="UniProtKB">
        <authorList>
            <consortium name="WormBaseParasite"/>
        </authorList>
    </citation>
    <scope>IDENTIFICATION</scope>
</reference>
<accession>A0A915K6S9</accession>
<feature type="signal peptide" evidence="1">
    <location>
        <begin position="1"/>
        <end position="19"/>
    </location>
</feature>
<protein>
    <submittedName>
        <fullName evidence="3">Uncharacterized protein</fullName>
    </submittedName>
</protein>
<dbReference type="WBParaSite" id="nRc.2.0.1.t34038-RA">
    <property type="protein sequence ID" value="nRc.2.0.1.t34038-RA"/>
    <property type="gene ID" value="nRc.2.0.1.g34038"/>
</dbReference>
<organism evidence="2 3">
    <name type="scientific">Romanomermis culicivorax</name>
    <name type="common">Nematode worm</name>
    <dbReference type="NCBI Taxonomy" id="13658"/>
    <lineage>
        <taxon>Eukaryota</taxon>
        <taxon>Metazoa</taxon>
        <taxon>Ecdysozoa</taxon>
        <taxon>Nematoda</taxon>
        <taxon>Enoplea</taxon>
        <taxon>Dorylaimia</taxon>
        <taxon>Mermithida</taxon>
        <taxon>Mermithoidea</taxon>
        <taxon>Mermithidae</taxon>
        <taxon>Romanomermis</taxon>
    </lineage>
</organism>